<dbReference type="Pfam" id="PF12697">
    <property type="entry name" value="Abhydrolase_6"/>
    <property type="match status" value="1"/>
</dbReference>
<dbReference type="InterPro" id="IPR000073">
    <property type="entry name" value="AB_hydrolase_1"/>
</dbReference>
<dbReference type="Gene3D" id="3.40.50.1820">
    <property type="entry name" value="alpha/beta hydrolase"/>
    <property type="match status" value="1"/>
</dbReference>
<keyword evidence="3" id="KW-1185">Reference proteome</keyword>
<reference evidence="2 3" key="1">
    <citation type="submission" date="2019-10" db="EMBL/GenBank/DDBJ databases">
        <title>Actinomadura rubteroloni sp. nov. and Actinomadura macrotermitis sp. nov., isolated from the gut of fungus growing-termite Macrotermes natalensis.</title>
        <authorList>
            <person name="Benndorf R."/>
            <person name="Martin K."/>
            <person name="Kuefner M."/>
            <person name="De Beer W."/>
            <person name="Kaster A.-K."/>
            <person name="Vollmers J."/>
            <person name="Poulsen M."/>
            <person name="Beemelmanns C."/>
        </authorList>
    </citation>
    <scope>NUCLEOTIDE SEQUENCE [LARGE SCALE GENOMIC DNA]</scope>
    <source>
        <strain evidence="2 3">RB68</strain>
    </source>
</reference>
<evidence type="ECO:0000259" key="1">
    <source>
        <dbReference type="Pfam" id="PF12697"/>
    </source>
</evidence>
<dbReference type="SUPFAM" id="SSF53474">
    <property type="entry name" value="alpha/beta-Hydrolases"/>
    <property type="match status" value="1"/>
</dbReference>
<evidence type="ECO:0000313" key="3">
    <source>
        <dbReference type="Proteomes" id="UP000487268"/>
    </source>
</evidence>
<protein>
    <recommendedName>
        <fullName evidence="1">AB hydrolase-1 domain-containing protein</fullName>
    </recommendedName>
</protein>
<accession>A0A7K0BRR0</accession>
<comment type="caution">
    <text evidence="2">The sequence shown here is derived from an EMBL/GenBank/DDBJ whole genome shotgun (WGS) entry which is preliminary data.</text>
</comment>
<feature type="domain" description="AB hydrolase-1" evidence="1">
    <location>
        <begin position="181"/>
        <end position="353"/>
    </location>
</feature>
<dbReference type="EMBL" id="WEGH01000001">
    <property type="protein sequence ID" value="MQY03716.1"/>
    <property type="molecule type" value="Genomic_DNA"/>
</dbReference>
<dbReference type="AlphaFoldDB" id="A0A7K0BRR0"/>
<proteinExistence type="predicted"/>
<gene>
    <name evidence="2" type="ORF">ACRB68_17610</name>
</gene>
<evidence type="ECO:0000313" key="2">
    <source>
        <dbReference type="EMBL" id="MQY03716.1"/>
    </source>
</evidence>
<name>A0A7K0BRR0_9ACTN</name>
<dbReference type="OrthoDB" id="8111537at2"/>
<dbReference type="RefSeq" id="WP_153531590.1">
    <property type="nucleotide sequence ID" value="NZ_WEGH01000001.1"/>
</dbReference>
<dbReference type="GO" id="GO:0003824">
    <property type="term" value="F:catalytic activity"/>
    <property type="evidence" value="ECO:0007669"/>
    <property type="project" value="UniProtKB-ARBA"/>
</dbReference>
<sequence>MTRLRRLLLIALPAVLVLLASAVAGIGWYFSGAATEVEHGRAFRFRIVDARDGTVTLPRDHTTDRPGTWGLVWQGGRGVLGEITAGTRGTVTRRVVAGAPVKGARAVIDHWVWAGDPRSALGLEYRDVRYPSRLGPMPAWFLPAPGRTWVIAVHGRNADRAETFRGMRAVHAAGLPMLSIAYRNDEGAPPSPDRRNHLGDTERQDLASAIGYARAQGAEGVVLYGWSMGGAMAMRTLRDDRSFVRGVVLDSPVMDWTATLDKQGAQRNLPQPVTSVAERILQWRIGIDLADYDQRRYAAGLKVPVLLFTADEDWTVANGPALQYARRAPAGLVTHVSAPEAGHTDAWNVAPAAYERTVTTFLRGLR</sequence>
<dbReference type="InterPro" id="IPR029058">
    <property type="entry name" value="AB_hydrolase_fold"/>
</dbReference>
<organism evidence="2 3">
    <name type="scientific">Actinomadura macrotermitis</name>
    <dbReference type="NCBI Taxonomy" id="2585200"/>
    <lineage>
        <taxon>Bacteria</taxon>
        <taxon>Bacillati</taxon>
        <taxon>Actinomycetota</taxon>
        <taxon>Actinomycetes</taxon>
        <taxon>Streptosporangiales</taxon>
        <taxon>Thermomonosporaceae</taxon>
        <taxon>Actinomadura</taxon>
    </lineage>
</organism>
<dbReference type="Proteomes" id="UP000487268">
    <property type="component" value="Unassembled WGS sequence"/>
</dbReference>